<dbReference type="Proteomes" id="UP000620559">
    <property type="component" value="Unassembled WGS sequence"/>
</dbReference>
<keyword evidence="1" id="KW-0853">WD repeat</keyword>
<protein>
    <submittedName>
        <fullName evidence="2">Uncharacterized protein</fullName>
    </submittedName>
</protein>
<dbReference type="PROSITE" id="PS50082">
    <property type="entry name" value="WD_REPEATS_2"/>
    <property type="match status" value="1"/>
</dbReference>
<dbReference type="AlphaFoldDB" id="A0A8J7EZQ5"/>
<feature type="repeat" description="WD" evidence="1">
    <location>
        <begin position="1"/>
        <end position="23"/>
    </location>
</feature>
<accession>A0A8J7EZQ5</accession>
<keyword evidence="3" id="KW-1185">Reference proteome</keyword>
<dbReference type="InterPro" id="IPR001680">
    <property type="entry name" value="WD40_rpt"/>
</dbReference>
<dbReference type="RefSeq" id="WP_193916963.1">
    <property type="nucleotide sequence ID" value="NZ_JADEWL010000006.1"/>
</dbReference>
<evidence type="ECO:0000313" key="2">
    <source>
        <dbReference type="EMBL" id="MBE9211725.1"/>
    </source>
</evidence>
<dbReference type="EMBL" id="JADEWL010000006">
    <property type="protein sequence ID" value="MBE9211725.1"/>
    <property type="molecule type" value="Genomic_DNA"/>
</dbReference>
<evidence type="ECO:0000313" key="3">
    <source>
        <dbReference type="Proteomes" id="UP000620559"/>
    </source>
</evidence>
<comment type="caution">
    <text evidence="2">The sequence shown here is derived from an EMBL/GenBank/DDBJ whole genome shotgun (WGS) entry which is preliminary data.</text>
</comment>
<sequence>MVNISQDEVIKLWDVETGEWFKTLKVDRLYEGMNLTGVSGLTTAQRCLRRAMYAYGSFGFGGGGMVWGRFLDGGDRFFEIGGKGAIIYFKFIIRSAIARS</sequence>
<gene>
    <name evidence="2" type="ORF">IQ247_03165</name>
</gene>
<organism evidence="2 3">
    <name type="scientific">Plectonema cf. radiosum LEGE 06105</name>
    <dbReference type="NCBI Taxonomy" id="945769"/>
    <lineage>
        <taxon>Bacteria</taxon>
        <taxon>Bacillati</taxon>
        <taxon>Cyanobacteriota</taxon>
        <taxon>Cyanophyceae</taxon>
        <taxon>Oscillatoriophycideae</taxon>
        <taxon>Oscillatoriales</taxon>
        <taxon>Microcoleaceae</taxon>
        <taxon>Plectonema</taxon>
    </lineage>
</organism>
<proteinExistence type="predicted"/>
<name>A0A8J7EZQ5_9CYAN</name>
<evidence type="ECO:0000256" key="1">
    <source>
        <dbReference type="PROSITE-ProRule" id="PRU00221"/>
    </source>
</evidence>
<reference evidence="2" key="1">
    <citation type="submission" date="2020-10" db="EMBL/GenBank/DDBJ databases">
        <authorList>
            <person name="Castelo-Branco R."/>
            <person name="Eusebio N."/>
            <person name="Adriana R."/>
            <person name="Vieira A."/>
            <person name="Brugerolle De Fraissinette N."/>
            <person name="Rezende De Castro R."/>
            <person name="Schneider M.P."/>
            <person name="Vasconcelos V."/>
            <person name="Leao P.N."/>
        </authorList>
    </citation>
    <scope>NUCLEOTIDE SEQUENCE</scope>
    <source>
        <strain evidence="2">LEGE 06105</strain>
    </source>
</reference>